<dbReference type="AlphaFoldDB" id="A0AAP9JAR5"/>
<sequence length="304" mass="34378">MTNDVVVSKLQVTKLTPAVIEAPNLDDLVANTDKMLAKYREFPVSEESYDIAKQQRSVLNATIKDIADQRKKIEKELLGNWADVKPKMMLIEKAGKAASDLMKDQMLPVENERKERRKAVVMNDVTALANDQGVDWARIKFNEKWLNKTYSRNDMIKEVDAQIVQLKKDDELLALQTNQIEIEATSIGVDATPYISMLGMRDFADIKAQMHRDDEIKKAREEARLAAEQAHSEALAKVEQTRAENAQQVGDKLVDENGEVIQAPQPVVEKTYDRTLYIVGATREQLKSLADYMKANGIAFRGEK</sequence>
<dbReference type="EMBL" id="CP042387">
    <property type="protein sequence ID" value="QEA44135.1"/>
    <property type="molecule type" value="Genomic_DNA"/>
</dbReference>
<gene>
    <name evidence="1" type="ORF">FGL83_05425</name>
</gene>
<reference evidence="1 2" key="1">
    <citation type="submission" date="2019-06" db="EMBL/GenBank/DDBJ databases">
        <title>Genome analyses of bacteria isolated from kimchi.</title>
        <authorList>
            <person name="Lee S."/>
            <person name="Ahn S."/>
            <person name="Roh S."/>
        </authorList>
    </citation>
    <scope>NUCLEOTIDE SEQUENCE [LARGE SCALE GENOMIC DNA]</scope>
    <source>
        <strain evidence="1 2">CBA3625</strain>
    </source>
</reference>
<dbReference type="Pfam" id="PF07083">
    <property type="entry name" value="DUF1351"/>
    <property type="match status" value="1"/>
</dbReference>
<dbReference type="InterPro" id="IPR009785">
    <property type="entry name" value="Prophage_Lj928_Orf309"/>
</dbReference>
<name>A0AAP9JAR5_LEULA</name>
<proteinExistence type="predicted"/>
<accession>A0AAP9JAR5</accession>
<keyword evidence="2" id="KW-1185">Reference proteome</keyword>
<dbReference type="GeneID" id="66531629"/>
<protein>
    <submittedName>
        <fullName evidence="1">DUF1351 domain-containing protein</fullName>
    </submittedName>
</protein>
<evidence type="ECO:0000313" key="2">
    <source>
        <dbReference type="Proteomes" id="UP000321298"/>
    </source>
</evidence>
<dbReference type="Proteomes" id="UP000321298">
    <property type="component" value="Chromosome"/>
</dbReference>
<evidence type="ECO:0000313" key="1">
    <source>
        <dbReference type="EMBL" id="QEA44135.1"/>
    </source>
</evidence>
<dbReference type="RefSeq" id="WP_147001049.1">
    <property type="nucleotide sequence ID" value="NZ_CP042387.1"/>
</dbReference>
<organism evidence="1 2">
    <name type="scientific">Leuconostoc lactis</name>
    <dbReference type="NCBI Taxonomy" id="1246"/>
    <lineage>
        <taxon>Bacteria</taxon>
        <taxon>Bacillati</taxon>
        <taxon>Bacillota</taxon>
        <taxon>Bacilli</taxon>
        <taxon>Lactobacillales</taxon>
        <taxon>Lactobacillaceae</taxon>
        <taxon>Leuconostoc</taxon>
    </lineage>
</organism>